<dbReference type="Pfam" id="PF05635">
    <property type="entry name" value="23S_rRNA_IVP"/>
    <property type="match status" value="1"/>
</dbReference>
<dbReference type="NCBIfam" id="TIGR02436">
    <property type="entry name" value="four helix bundle protein"/>
    <property type="match status" value="1"/>
</dbReference>
<name>A0A2M7IHK2_9BACT</name>
<accession>A0A2M7IHK2</accession>
<dbReference type="Gene3D" id="1.20.1440.60">
    <property type="entry name" value="23S rRNA-intervening sequence"/>
    <property type="match status" value="1"/>
</dbReference>
<dbReference type="SUPFAM" id="SSF158446">
    <property type="entry name" value="IVS-encoded protein-like"/>
    <property type="match status" value="1"/>
</dbReference>
<evidence type="ECO:0000313" key="2">
    <source>
        <dbReference type="Proteomes" id="UP000229561"/>
    </source>
</evidence>
<dbReference type="InterPro" id="IPR012657">
    <property type="entry name" value="23S_rRNA-intervening_sequence"/>
</dbReference>
<dbReference type="EMBL" id="PFGY01000100">
    <property type="protein sequence ID" value="PIW76013.1"/>
    <property type="molecule type" value="Genomic_DNA"/>
</dbReference>
<dbReference type="PANTHER" id="PTHR38471:SF2">
    <property type="entry name" value="FOUR HELIX BUNDLE PROTEIN"/>
    <property type="match status" value="1"/>
</dbReference>
<organism evidence="1 2">
    <name type="scientific">Candidatus Portnoybacteria bacterium CG_4_8_14_3_um_filter_40_10</name>
    <dbReference type="NCBI Taxonomy" id="1974801"/>
    <lineage>
        <taxon>Bacteria</taxon>
        <taxon>Candidatus Portnoyibacteriota</taxon>
    </lineage>
</organism>
<dbReference type="InterPro" id="IPR036583">
    <property type="entry name" value="23S_rRNA_IVS_sf"/>
</dbReference>
<dbReference type="Proteomes" id="UP000229561">
    <property type="component" value="Unassembled WGS sequence"/>
</dbReference>
<reference evidence="2" key="1">
    <citation type="submission" date="2017-09" db="EMBL/GenBank/DDBJ databases">
        <title>Depth-based differentiation of microbial function through sediment-hosted aquifers and enrichment of novel symbionts in the deep terrestrial subsurface.</title>
        <authorList>
            <person name="Probst A.J."/>
            <person name="Ladd B."/>
            <person name="Jarett J.K."/>
            <person name="Geller-Mcgrath D.E."/>
            <person name="Sieber C.M.K."/>
            <person name="Emerson J.B."/>
            <person name="Anantharaman K."/>
            <person name="Thomas B.C."/>
            <person name="Malmstrom R."/>
            <person name="Stieglmeier M."/>
            <person name="Klingl A."/>
            <person name="Woyke T."/>
            <person name="Ryan C.M."/>
            <person name="Banfield J.F."/>
        </authorList>
    </citation>
    <scope>NUCLEOTIDE SEQUENCE [LARGE SCALE GENOMIC DNA]</scope>
</reference>
<comment type="caution">
    <text evidence="1">The sequence shown here is derived from an EMBL/GenBank/DDBJ whole genome shotgun (WGS) entry which is preliminary data.</text>
</comment>
<sequence length="117" mass="13338">MFRFETLEIWKSSIAYGKRLYFVANDFPKSETFALSDQLKRAAVSVSNNIAEGSGGTNKDFANFLKISIKSVLETVNILKFAESVGYIKKEKTDELYKEAEMLIRRITAFKNSLIRP</sequence>
<proteinExistence type="predicted"/>
<protein>
    <recommendedName>
        <fullName evidence="3">Four helix bundle protein</fullName>
    </recommendedName>
</protein>
<evidence type="ECO:0000313" key="1">
    <source>
        <dbReference type="EMBL" id="PIW76013.1"/>
    </source>
</evidence>
<gene>
    <name evidence="1" type="ORF">CO001_03595</name>
</gene>
<dbReference type="CDD" id="cd16377">
    <property type="entry name" value="23S_rRNA_IVP_like"/>
    <property type="match status" value="1"/>
</dbReference>
<evidence type="ECO:0008006" key="3">
    <source>
        <dbReference type="Google" id="ProtNLM"/>
    </source>
</evidence>
<dbReference type="PANTHER" id="PTHR38471">
    <property type="entry name" value="FOUR HELIX BUNDLE PROTEIN"/>
    <property type="match status" value="1"/>
</dbReference>
<dbReference type="AlphaFoldDB" id="A0A2M7IHK2"/>